<feature type="region of interest" description="Disordered" evidence="1">
    <location>
        <begin position="45"/>
        <end position="74"/>
    </location>
</feature>
<name>F0W8J6_9STRA</name>
<gene>
    <name evidence="2" type="primary">AlNc14C35G3122</name>
    <name evidence="3" type="synonym">AlNc14C314G10523</name>
    <name evidence="2" type="ORF">ALNC14_035940</name>
    <name evidence="3" type="ORF">ALNC14_118450</name>
</gene>
<accession>F0W8J6</accession>
<reference evidence="2" key="2">
    <citation type="submission" date="2011-02" db="EMBL/GenBank/DDBJ databases">
        <authorList>
            <person name="MacLean D."/>
        </authorList>
    </citation>
    <scope>NUCLEOTIDE SEQUENCE</scope>
</reference>
<evidence type="ECO:0000313" key="2">
    <source>
        <dbReference type="EMBL" id="CCA17451.1"/>
    </source>
</evidence>
<evidence type="ECO:0000313" key="3">
    <source>
        <dbReference type="EMBL" id="CCA25701.1"/>
    </source>
</evidence>
<proteinExistence type="predicted"/>
<protein>
    <submittedName>
        <fullName evidence="3">AlNc14C314G10523 protein</fullName>
    </submittedName>
    <submittedName>
        <fullName evidence="2">AlNc14C35G3122 protein</fullName>
    </submittedName>
</protein>
<dbReference type="EMBL" id="FR824080">
    <property type="protein sequence ID" value="CCA17451.1"/>
    <property type="molecule type" value="Genomic_DNA"/>
</dbReference>
<evidence type="ECO:0000256" key="1">
    <source>
        <dbReference type="SAM" id="MobiDB-lite"/>
    </source>
</evidence>
<dbReference type="HOGENOM" id="CLU_1889622_0_0_1"/>
<organism evidence="2">
    <name type="scientific">Albugo laibachii Nc14</name>
    <dbReference type="NCBI Taxonomy" id="890382"/>
    <lineage>
        <taxon>Eukaryota</taxon>
        <taxon>Sar</taxon>
        <taxon>Stramenopiles</taxon>
        <taxon>Oomycota</taxon>
        <taxon>Peronosporomycetes</taxon>
        <taxon>Albuginales</taxon>
        <taxon>Albuginaceae</taxon>
        <taxon>Albugo</taxon>
    </lineage>
</organism>
<sequence length="135" mass="15157">MAKGTNVLEHLSKFEEICESIAAIGDRMDEDENHRKHVFQRELESMAGKESSEGTLQATKDSRIPSGTEIRTNSTRKNCRSLKENVLGVLGWDTRYRNVGIIGNDVDKAQTVDAHSWHQESKQAIGFWTVVLAIT</sequence>
<dbReference type="AlphaFoldDB" id="F0W8J6"/>
<reference evidence="2" key="1">
    <citation type="journal article" date="2011" name="PLoS Biol.">
        <title>Gene gain and loss during evolution of obligate parasitism in the white rust pathogen of Arabidopsis thaliana.</title>
        <authorList>
            <person name="Kemen E."/>
            <person name="Gardiner A."/>
            <person name="Schultz-Larsen T."/>
            <person name="Kemen A.C."/>
            <person name="Balmuth A.L."/>
            <person name="Robert-Seilaniantz A."/>
            <person name="Bailey K."/>
            <person name="Holub E."/>
            <person name="Studholme D.J."/>
            <person name="Maclean D."/>
            <person name="Jones J.D."/>
        </authorList>
    </citation>
    <scope>NUCLEOTIDE SEQUENCE</scope>
</reference>
<dbReference type="EMBL" id="FR824359">
    <property type="protein sequence ID" value="CCA25701.1"/>
    <property type="molecule type" value="Genomic_DNA"/>
</dbReference>